<evidence type="ECO:0000313" key="2">
    <source>
        <dbReference type="Proteomes" id="UP001219934"/>
    </source>
</evidence>
<gene>
    <name evidence="1" type="ORF">JOQ06_009307</name>
</gene>
<name>A0AAD6BLA1_9TELE</name>
<accession>A0AAD6BLA1</accession>
<dbReference type="EMBL" id="JAPTMU010000002">
    <property type="protein sequence ID" value="KAJ4947271.1"/>
    <property type="molecule type" value="Genomic_DNA"/>
</dbReference>
<organism evidence="1 2">
    <name type="scientific">Pogonophryne albipinna</name>
    <dbReference type="NCBI Taxonomy" id="1090488"/>
    <lineage>
        <taxon>Eukaryota</taxon>
        <taxon>Metazoa</taxon>
        <taxon>Chordata</taxon>
        <taxon>Craniata</taxon>
        <taxon>Vertebrata</taxon>
        <taxon>Euteleostomi</taxon>
        <taxon>Actinopterygii</taxon>
        <taxon>Neopterygii</taxon>
        <taxon>Teleostei</taxon>
        <taxon>Neoteleostei</taxon>
        <taxon>Acanthomorphata</taxon>
        <taxon>Eupercaria</taxon>
        <taxon>Perciformes</taxon>
        <taxon>Notothenioidei</taxon>
        <taxon>Pogonophryne</taxon>
    </lineage>
</organism>
<feature type="non-terminal residue" evidence="1">
    <location>
        <position position="1"/>
    </location>
</feature>
<sequence>IRGADCVSEVWVVLAGLWGRQLGCCPVRGGTGWQPGGKALLRIHCWESD</sequence>
<proteinExistence type="predicted"/>
<evidence type="ECO:0000313" key="1">
    <source>
        <dbReference type="EMBL" id="KAJ4947271.1"/>
    </source>
</evidence>
<dbReference type="Proteomes" id="UP001219934">
    <property type="component" value="Unassembled WGS sequence"/>
</dbReference>
<dbReference type="AlphaFoldDB" id="A0AAD6BLA1"/>
<comment type="caution">
    <text evidence="1">The sequence shown here is derived from an EMBL/GenBank/DDBJ whole genome shotgun (WGS) entry which is preliminary data.</text>
</comment>
<keyword evidence="2" id="KW-1185">Reference proteome</keyword>
<reference evidence="1" key="1">
    <citation type="submission" date="2022-11" db="EMBL/GenBank/DDBJ databases">
        <title>Chromosome-level genome of Pogonophryne albipinna.</title>
        <authorList>
            <person name="Jo E."/>
        </authorList>
    </citation>
    <scope>NUCLEOTIDE SEQUENCE</scope>
    <source>
        <strain evidence="1">SGF0006</strain>
        <tissue evidence="1">Muscle</tissue>
    </source>
</reference>
<protein>
    <submittedName>
        <fullName evidence="1">Uncharacterized protein</fullName>
    </submittedName>
</protein>